<dbReference type="InterPro" id="IPR003602">
    <property type="entry name" value="Topo_IA_DNA-bd_dom"/>
</dbReference>
<dbReference type="GO" id="GO:0006281">
    <property type="term" value="P:DNA repair"/>
    <property type="evidence" value="ECO:0007669"/>
    <property type="project" value="TreeGrafter"/>
</dbReference>
<dbReference type="Proteomes" id="UP000236893">
    <property type="component" value="Unassembled WGS sequence"/>
</dbReference>
<dbReference type="OrthoDB" id="9803554at2"/>
<keyword evidence="5" id="KW-0799">Topoisomerase</keyword>
<evidence type="ECO:0000313" key="15">
    <source>
        <dbReference type="Proteomes" id="UP000236893"/>
    </source>
</evidence>
<evidence type="ECO:0000256" key="5">
    <source>
        <dbReference type="ARBA" id="ARBA00023029"/>
    </source>
</evidence>
<evidence type="ECO:0000256" key="7">
    <source>
        <dbReference type="ARBA" id="ARBA00023235"/>
    </source>
</evidence>
<dbReference type="InterPro" id="IPR013497">
    <property type="entry name" value="Topo_IA_cen"/>
</dbReference>
<dbReference type="Pfam" id="PF13342">
    <property type="entry name" value="Toprim_Crpt"/>
    <property type="match status" value="1"/>
</dbReference>
<evidence type="ECO:0000256" key="9">
    <source>
        <dbReference type="ARBA" id="ARBA00031985"/>
    </source>
</evidence>
<feature type="domain" description="Toprim" evidence="12">
    <location>
        <begin position="1"/>
        <end position="134"/>
    </location>
</feature>
<dbReference type="InterPro" id="IPR013824">
    <property type="entry name" value="Topo_IA_cen_sub1"/>
</dbReference>
<dbReference type="PROSITE" id="PS52039">
    <property type="entry name" value="TOPO_IA_2"/>
    <property type="match status" value="1"/>
</dbReference>
<dbReference type="InterPro" id="IPR034144">
    <property type="entry name" value="TOPRIM_TopoIII"/>
</dbReference>
<gene>
    <name evidence="14" type="ORF">C3K47_15765</name>
</gene>
<dbReference type="PRINTS" id="PR00417">
    <property type="entry name" value="PRTPISMRASEI"/>
</dbReference>
<dbReference type="GO" id="GO:0006310">
    <property type="term" value="P:DNA recombination"/>
    <property type="evidence" value="ECO:0007669"/>
    <property type="project" value="TreeGrafter"/>
</dbReference>
<feature type="domain" description="Topo IA-type catalytic" evidence="13">
    <location>
        <begin position="151"/>
        <end position="581"/>
    </location>
</feature>
<dbReference type="GO" id="GO:0003677">
    <property type="term" value="F:DNA binding"/>
    <property type="evidence" value="ECO:0007669"/>
    <property type="project" value="UniProtKB-KW"/>
</dbReference>
<keyword evidence="4" id="KW-0479">Metal-binding</keyword>
<dbReference type="InterPro" id="IPR005738">
    <property type="entry name" value="TopoIII"/>
</dbReference>
<dbReference type="InterPro" id="IPR003601">
    <property type="entry name" value="Topo_IA_2"/>
</dbReference>
<name>A0A2S4ZY17_9SPHI</name>
<reference evidence="14 15" key="1">
    <citation type="submission" date="2018-01" db="EMBL/GenBank/DDBJ databases">
        <authorList>
            <person name="Gaut B.S."/>
            <person name="Morton B.R."/>
            <person name="Clegg M.T."/>
            <person name="Duvall M.R."/>
        </authorList>
    </citation>
    <scope>NUCLEOTIDE SEQUENCE [LARGE SCALE GENOMIC DNA]</scope>
    <source>
        <strain evidence="14 15">HR-AV</strain>
    </source>
</reference>
<dbReference type="GO" id="GO:0003917">
    <property type="term" value="F:DNA topoisomerase type I (single strand cut, ATP-independent) activity"/>
    <property type="evidence" value="ECO:0007669"/>
    <property type="project" value="UniProtKB-EC"/>
</dbReference>
<dbReference type="InterPro" id="IPR006171">
    <property type="entry name" value="TOPRIM_dom"/>
</dbReference>
<dbReference type="PROSITE" id="PS50880">
    <property type="entry name" value="TOPRIM"/>
    <property type="match status" value="1"/>
</dbReference>
<dbReference type="InterPro" id="IPR025589">
    <property type="entry name" value="Toprim_C_rpt"/>
</dbReference>
<dbReference type="GO" id="GO:0046872">
    <property type="term" value="F:metal ion binding"/>
    <property type="evidence" value="ECO:0007669"/>
    <property type="project" value="UniProtKB-KW"/>
</dbReference>
<dbReference type="NCBIfam" id="TIGR01056">
    <property type="entry name" value="topB"/>
    <property type="match status" value="1"/>
</dbReference>
<evidence type="ECO:0000259" key="13">
    <source>
        <dbReference type="PROSITE" id="PS52039"/>
    </source>
</evidence>
<dbReference type="RefSeq" id="WP_103790126.1">
    <property type="nucleotide sequence ID" value="NZ_PQVF01000012.1"/>
</dbReference>
<dbReference type="EMBL" id="PQVF01000012">
    <property type="protein sequence ID" value="POY35240.1"/>
    <property type="molecule type" value="Genomic_DNA"/>
</dbReference>
<accession>A0A2S4ZY17</accession>
<dbReference type="InterPro" id="IPR013826">
    <property type="entry name" value="Topo_IA_cen_sub3"/>
</dbReference>
<dbReference type="GO" id="GO:0006265">
    <property type="term" value="P:DNA topological change"/>
    <property type="evidence" value="ECO:0007669"/>
    <property type="project" value="InterPro"/>
</dbReference>
<evidence type="ECO:0000256" key="8">
    <source>
        <dbReference type="ARBA" id="ARBA00030003"/>
    </source>
</evidence>
<dbReference type="SMART" id="SM00436">
    <property type="entry name" value="TOP1Bc"/>
    <property type="match status" value="1"/>
</dbReference>
<dbReference type="Gene3D" id="2.70.20.10">
    <property type="entry name" value="Topoisomerase I, domain 3"/>
    <property type="match status" value="1"/>
</dbReference>
<dbReference type="Gene3D" id="3.40.50.140">
    <property type="match status" value="1"/>
</dbReference>
<proteinExistence type="inferred from homology"/>
<dbReference type="CDD" id="cd03362">
    <property type="entry name" value="TOPRIM_TopoIA_TopoIII"/>
    <property type="match status" value="1"/>
</dbReference>
<dbReference type="NCBIfam" id="NF005829">
    <property type="entry name" value="PRK07726.1"/>
    <property type="match status" value="1"/>
</dbReference>
<dbReference type="AlphaFoldDB" id="A0A2S4ZY17"/>
<evidence type="ECO:0000256" key="1">
    <source>
        <dbReference type="ARBA" id="ARBA00000213"/>
    </source>
</evidence>
<evidence type="ECO:0000256" key="10">
    <source>
        <dbReference type="ARBA" id="ARBA00032235"/>
    </source>
</evidence>
<comment type="similarity">
    <text evidence="2">Belongs to the type IA topoisomerase family.</text>
</comment>
<dbReference type="InterPro" id="IPR000380">
    <property type="entry name" value="Topo_IA"/>
</dbReference>
<dbReference type="Pfam" id="PF01751">
    <property type="entry name" value="Toprim"/>
    <property type="match status" value="1"/>
</dbReference>
<organism evidence="14 15">
    <name type="scientific">Solitalea longa</name>
    <dbReference type="NCBI Taxonomy" id="2079460"/>
    <lineage>
        <taxon>Bacteria</taxon>
        <taxon>Pseudomonadati</taxon>
        <taxon>Bacteroidota</taxon>
        <taxon>Sphingobacteriia</taxon>
        <taxon>Sphingobacteriales</taxon>
        <taxon>Sphingobacteriaceae</taxon>
        <taxon>Solitalea</taxon>
    </lineage>
</organism>
<dbReference type="SUPFAM" id="SSF56712">
    <property type="entry name" value="Prokaryotic type I DNA topoisomerase"/>
    <property type="match status" value="1"/>
</dbReference>
<dbReference type="EC" id="5.6.2.1" evidence="3"/>
<dbReference type="PANTHER" id="PTHR11390:SF21">
    <property type="entry name" value="DNA TOPOISOMERASE 3-ALPHA"/>
    <property type="match status" value="1"/>
</dbReference>
<dbReference type="Pfam" id="PF01131">
    <property type="entry name" value="Topoisom_bac"/>
    <property type="match status" value="1"/>
</dbReference>
<dbReference type="SMART" id="SM00493">
    <property type="entry name" value="TOPRIM"/>
    <property type="match status" value="1"/>
</dbReference>
<evidence type="ECO:0000259" key="12">
    <source>
        <dbReference type="PROSITE" id="PS50880"/>
    </source>
</evidence>
<keyword evidence="15" id="KW-1185">Reference proteome</keyword>
<evidence type="ECO:0000256" key="2">
    <source>
        <dbReference type="ARBA" id="ARBA00009446"/>
    </source>
</evidence>
<comment type="catalytic activity">
    <reaction evidence="1">
        <text>ATP-independent breakage of single-stranded DNA, followed by passage and rejoining.</text>
        <dbReference type="EC" id="5.6.2.1"/>
    </reaction>
</comment>
<comment type="caution">
    <text evidence="14">The sequence shown here is derived from an EMBL/GenBank/DDBJ whole genome shotgun (WGS) entry which is preliminary data.</text>
</comment>
<evidence type="ECO:0000256" key="6">
    <source>
        <dbReference type="ARBA" id="ARBA00023125"/>
    </source>
</evidence>
<protein>
    <recommendedName>
        <fullName evidence="3">DNA topoisomerase</fullName>
        <ecNumber evidence="3">5.6.2.1</ecNumber>
    </recommendedName>
    <alternativeName>
        <fullName evidence="11">Omega-protein</fullName>
    </alternativeName>
    <alternativeName>
        <fullName evidence="10">Relaxing enzyme</fullName>
    </alternativeName>
    <alternativeName>
        <fullName evidence="8">Swivelase</fullName>
    </alternativeName>
    <alternativeName>
        <fullName evidence="9">Untwisting enzyme</fullName>
    </alternativeName>
</protein>
<dbReference type="PANTHER" id="PTHR11390">
    <property type="entry name" value="PROKARYOTIC DNA TOPOISOMERASE"/>
    <property type="match status" value="1"/>
</dbReference>
<evidence type="ECO:0000256" key="4">
    <source>
        <dbReference type="ARBA" id="ARBA00022723"/>
    </source>
</evidence>
<sequence length="703" mass="79588">MKVCIAEKPSVAKDIAEVIGAKQRKDGYYEGNGYQVTWTFGHFCTLKEPHDYTERWKAWRLEDLPMIPPSFGIKLIDNGGVQKQFKVIENLVAGCEEVINCGDAGQEGELIQRWVLLKAKCNVPVKRLWISSLTEEAIKEGFKQLKASEQFNNLYAAGSARAIGDWLLGMNATRLFTKKFGQGKVVLSIGRVQTPTLAMIVQRQKEINAFVSEEYFELKTIYRDTEFTATIDRLRSLEKAEKGLEYLKQHLFEITSFEKKEGKEGNPRLFDLTSLQVEANKKYGYSADETLKYIQNLYEKKFVTYPRVDTTYLSEDLHPKIAGIMEQLTYYSQFTAPILAKPIPKLKTVFDDKKVTDHHAIIPTGVLPVGLSTDEKRVYDLITRRFIAAFYPECKVSNTTVLGKVGQVEFKASGKQILEPGWKELYANDKTEKKEGEEEERIMPVFEVGESGPHEPRVHQGKTSPPKPFTEATLLRAMETAGKQVDDEEVRELMKDNGIGRPSTRANIIETLFKRKYIEKKKKNLFATQTGMDLIDTIQNELLKSAELTGAWERKLRLIEKGEYASDTFKQELIQMVVDLTKEVKSNIGKVITIVTEAPKTEEKPKKEAKPKAPKEAVAIEELKCPKCKEHVLKKGNTAYGCANFKVCGFKVPFEVFGKKLSDKQLSDLLSKGKTGKIKCFSVDGKEVEGKLVFDAGFEVKVE</sequence>
<keyword evidence="7 14" id="KW-0413">Isomerase</keyword>
<dbReference type="Gene3D" id="1.10.290.10">
    <property type="entry name" value="Topoisomerase I, domain 4"/>
    <property type="match status" value="1"/>
</dbReference>
<dbReference type="InterPro" id="IPR013825">
    <property type="entry name" value="Topo_IA_cen_sub2"/>
</dbReference>
<evidence type="ECO:0000256" key="3">
    <source>
        <dbReference type="ARBA" id="ARBA00012891"/>
    </source>
</evidence>
<dbReference type="CDD" id="cd00186">
    <property type="entry name" value="TOP1Ac"/>
    <property type="match status" value="1"/>
</dbReference>
<dbReference type="SMART" id="SM00437">
    <property type="entry name" value="TOP1Ac"/>
    <property type="match status" value="1"/>
</dbReference>
<evidence type="ECO:0000313" key="14">
    <source>
        <dbReference type="EMBL" id="POY35240.1"/>
    </source>
</evidence>
<dbReference type="InterPro" id="IPR023405">
    <property type="entry name" value="Topo_IA_core_domain"/>
</dbReference>
<dbReference type="Gene3D" id="1.10.460.10">
    <property type="entry name" value="Topoisomerase I, domain 2"/>
    <property type="match status" value="1"/>
</dbReference>
<dbReference type="GO" id="GO:0043597">
    <property type="term" value="C:cytoplasmic replication fork"/>
    <property type="evidence" value="ECO:0007669"/>
    <property type="project" value="TreeGrafter"/>
</dbReference>
<evidence type="ECO:0000256" key="11">
    <source>
        <dbReference type="ARBA" id="ARBA00032877"/>
    </source>
</evidence>
<keyword evidence="6" id="KW-0238">DNA-binding</keyword>